<dbReference type="InterPro" id="IPR014710">
    <property type="entry name" value="RmlC-like_jellyroll"/>
</dbReference>
<gene>
    <name evidence="2" type="ORF">TM448B01196_0007</name>
</gene>
<dbReference type="Gene3D" id="2.60.120.10">
    <property type="entry name" value="Jelly Rolls"/>
    <property type="match status" value="1"/>
</dbReference>
<dbReference type="SUPFAM" id="SSF51182">
    <property type="entry name" value="RmlC-like cupins"/>
    <property type="match status" value="1"/>
</dbReference>
<protein>
    <submittedName>
        <fullName evidence="2">Putative cupin domain-containing protein</fullName>
    </submittedName>
</protein>
<evidence type="ECO:0000259" key="1">
    <source>
        <dbReference type="Pfam" id="PF07883"/>
    </source>
</evidence>
<evidence type="ECO:0000313" key="2">
    <source>
        <dbReference type="EMBL" id="QJH98117.1"/>
    </source>
</evidence>
<dbReference type="AlphaFoldDB" id="A0A6M3XLF9"/>
<reference evidence="2" key="1">
    <citation type="submission" date="2020-03" db="EMBL/GenBank/DDBJ databases">
        <title>The deep terrestrial virosphere.</title>
        <authorList>
            <person name="Holmfeldt K."/>
            <person name="Nilsson E."/>
            <person name="Simone D."/>
            <person name="Lopez-Fernandez M."/>
            <person name="Wu X."/>
            <person name="de Brujin I."/>
            <person name="Lundin D."/>
            <person name="Andersson A."/>
            <person name="Bertilsson S."/>
            <person name="Dopson M."/>
        </authorList>
    </citation>
    <scope>NUCLEOTIDE SEQUENCE</scope>
    <source>
        <strain evidence="2">TM448B01196</strain>
    </source>
</reference>
<dbReference type="InterPro" id="IPR011051">
    <property type="entry name" value="RmlC_Cupin_sf"/>
</dbReference>
<proteinExistence type="predicted"/>
<feature type="domain" description="Cupin type-2" evidence="1">
    <location>
        <begin position="26"/>
        <end position="90"/>
    </location>
</feature>
<name>A0A6M3XLF9_9ZZZZ</name>
<dbReference type="InterPro" id="IPR013096">
    <property type="entry name" value="Cupin_2"/>
</dbReference>
<sequence length="114" mass="13339">MERMAKVWGQRFRLFENDLNEVCYLDLVPNTRCSYHFHNSKSNFFFVVSGKLVVKTERGTVELGPNEFFTVHPQDKHEFQTKELPTKVIEIAYVKLDPEDIYRDATKLGGPLNE</sequence>
<dbReference type="Pfam" id="PF07883">
    <property type="entry name" value="Cupin_2"/>
    <property type="match status" value="1"/>
</dbReference>
<accession>A0A6M3XLF9</accession>
<organism evidence="2">
    <name type="scientific">viral metagenome</name>
    <dbReference type="NCBI Taxonomy" id="1070528"/>
    <lineage>
        <taxon>unclassified sequences</taxon>
        <taxon>metagenomes</taxon>
        <taxon>organismal metagenomes</taxon>
    </lineage>
</organism>
<dbReference type="EMBL" id="MT144717">
    <property type="protein sequence ID" value="QJH98117.1"/>
    <property type="molecule type" value="Genomic_DNA"/>
</dbReference>